<keyword evidence="1" id="KW-0732">Signal</keyword>
<evidence type="ECO:0000313" key="3">
    <source>
        <dbReference type="WBParaSite" id="TREG1_145230.1"/>
    </source>
</evidence>
<evidence type="ECO:0000313" key="2">
    <source>
        <dbReference type="Proteomes" id="UP000050795"/>
    </source>
</evidence>
<reference evidence="3" key="2">
    <citation type="submission" date="2023-11" db="UniProtKB">
        <authorList>
            <consortium name="WormBaseParasite"/>
        </authorList>
    </citation>
    <scope>IDENTIFICATION</scope>
</reference>
<proteinExistence type="predicted"/>
<reference evidence="2" key="1">
    <citation type="submission" date="2022-06" db="EMBL/GenBank/DDBJ databases">
        <authorList>
            <person name="Berger JAMES D."/>
            <person name="Berger JAMES D."/>
        </authorList>
    </citation>
    <scope>NUCLEOTIDE SEQUENCE [LARGE SCALE GENOMIC DNA]</scope>
</reference>
<dbReference type="WBParaSite" id="TREG1_145230.1">
    <property type="protein sequence ID" value="TREG1_145230.1"/>
    <property type="gene ID" value="TREG1_145230"/>
</dbReference>
<keyword evidence="2" id="KW-1185">Reference proteome</keyword>
<dbReference type="Proteomes" id="UP000050795">
    <property type="component" value="Unassembled WGS sequence"/>
</dbReference>
<name>A0AA85J565_TRIRE</name>
<sequence>MVYFAYSHLAFISLLALTAINSGESLDVNTLSKKLINVNKEIVGVISDLRGAEERVQNIKDKILIYNASLRGELENYTNCLETAYMYSWGNMVFYSAF</sequence>
<feature type="chain" id="PRO_5041743854" evidence="1">
    <location>
        <begin position="26"/>
        <end position="98"/>
    </location>
</feature>
<accession>A0AA85J565</accession>
<organism evidence="2 3">
    <name type="scientific">Trichobilharzia regenti</name>
    <name type="common">Nasal bird schistosome</name>
    <dbReference type="NCBI Taxonomy" id="157069"/>
    <lineage>
        <taxon>Eukaryota</taxon>
        <taxon>Metazoa</taxon>
        <taxon>Spiralia</taxon>
        <taxon>Lophotrochozoa</taxon>
        <taxon>Platyhelminthes</taxon>
        <taxon>Trematoda</taxon>
        <taxon>Digenea</taxon>
        <taxon>Strigeidida</taxon>
        <taxon>Schistosomatoidea</taxon>
        <taxon>Schistosomatidae</taxon>
        <taxon>Trichobilharzia</taxon>
    </lineage>
</organism>
<feature type="signal peptide" evidence="1">
    <location>
        <begin position="1"/>
        <end position="25"/>
    </location>
</feature>
<protein>
    <submittedName>
        <fullName evidence="3">Uncharacterized protein</fullName>
    </submittedName>
</protein>
<dbReference type="AlphaFoldDB" id="A0AA85J565"/>
<evidence type="ECO:0000256" key="1">
    <source>
        <dbReference type="SAM" id="SignalP"/>
    </source>
</evidence>